<dbReference type="GO" id="GO:0005829">
    <property type="term" value="C:cytosol"/>
    <property type="evidence" value="ECO:0007669"/>
    <property type="project" value="TreeGrafter"/>
</dbReference>
<reference evidence="6 7" key="1">
    <citation type="submission" date="2019-08" db="EMBL/GenBank/DDBJ databases">
        <authorList>
            <person name="Wang G."/>
            <person name="Xu Z."/>
        </authorList>
    </citation>
    <scope>NUCLEOTIDE SEQUENCE [LARGE SCALE GENOMIC DNA]</scope>
    <source>
        <strain evidence="6 7">ZX</strain>
    </source>
</reference>
<dbReference type="EC" id="2.1.2.2" evidence="4"/>
<name>A0A5D9C069_9SPHN</name>
<comment type="similarity">
    <text evidence="4">Belongs to the GART family.</text>
</comment>
<accession>A0A5D9C069</accession>
<dbReference type="UniPathway" id="UPA00074">
    <property type="reaction ID" value="UER00126"/>
</dbReference>
<dbReference type="SUPFAM" id="SSF53328">
    <property type="entry name" value="Formyltransferase"/>
    <property type="match status" value="1"/>
</dbReference>
<comment type="caution">
    <text evidence="6">The sequence shown here is derived from an EMBL/GenBank/DDBJ whole genome shotgun (WGS) entry which is preliminary data.</text>
</comment>
<keyword evidence="7" id="KW-1185">Reference proteome</keyword>
<dbReference type="PANTHER" id="PTHR43369">
    <property type="entry name" value="PHOSPHORIBOSYLGLYCINAMIDE FORMYLTRANSFERASE"/>
    <property type="match status" value="1"/>
</dbReference>
<dbReference type="PANTHER" id="PTHR43369:SF2">
    <property type="entry name" value="PHOSPHORIBOSYLGLYCINAMIDE FORMYLTRANSFERASE"/>
    <property type="match status" value="1"/>
</dbReference>
<dbReference type="CDD" id="cd08645">
    <property type="entry name" value="FMT_core_GART"/>
    <property type="match status" value="1"/>
</dbReference>
<organism evidence="6 7">
    <name type="scientific">Sphingomonas montanisoli</name>
    <dbReference type="NCBI Taxonomy" id="2606412"/>
    <lineage>
        <taxon>Bacteria</taxon>
        <taxon>Pseudomonadati</taxon>
        <taxon>Pseudomonadota</taxon>
        <taxon>Alphaproteobacteria</taxon>
        <taxon>Sphingomonadales</taxon>
        <taxon>Sphingomonadaceae</taxon>
        <taxon>Sphingomonas</taxon>
    </lineage>
</organism>
<dbReference type="Pfam" id="PF00551">
    <property type="entry name" value="Formyl_trans_N"/>
    <property type="match status" value="1"/>
</dbReference>
<dbReference type="InterPro" id="IPR002376">
    <property type="entry name" value="Formyl_transf_N"/>
</dbReference>
<protein>
    <recommendedName>
        <fullName evidence="4">Phosphoribosylglycinamide formyltransferase</fullName>
        <ecNumber evidence="4">2.1.2.2</ecNumber>
    </recommendedName>
    <alternativeName>
        <fullName evidence="4">5'-phosphoribosylglycinamide transformylase</fullName>
    </alternativeName>
    <alternativeName>
        <fullName evidence="4">GAR transformylase</fullName>
        <shortName evidence="4">GART</shortName>
    </alternativeName>
</protein>
<feature type="domain" description="Formyl transferase N-terminal" evidence="5">
    <location>
        <begin position="4"/>
        <end position="182"/>
    </location>
</feature>
<dbReference type="RefSeq" id="WP_149523586.1">
    <property type="nucleotide sequence ID" value="NZ_VTOU01000004.1"/>
</dbReference>
<comment type="pathway">
    <text evidence="1 4">Purine metabolism; IMP biosynthesis via de novo pathway; N(2)-formyl-N(1)-(5-phospho-D-ribosyl)glycinamide from N(1)-(5-phospho-D-ribosyl)glycinamide (10-formyl THF route): step 1/1.</text>
</comment>
<sequence>MKAKLGVLISGRGSNMASLIAASRADDCPYEVVLVASNVEDAAGLATAEGESIPTFAHPHRGLKRADFDALIDAELRAADVEYVALAGYMRILSPEFIQGWEGRIVNIHPSLLPLYKGLDTHQRAIEAGDAEGGCSVHIVTPELDDGPVIGQARVPILPGDTPETLAARVLIEEHRLYPAALAAYIRDHG</sequence>
<dbReference type="Gene3D" id="3.40.50.170">
    <property type="entry name" value="Formyl transferase, N-terminal domain"/>
    <property type="match status" value="1"/>
</dbReference>
<evidence type="ECO:0000259" key="5">
    <source>
        <dbReference type="Pfam" id="PF00551"/>
    </source>
</evidence>
<feature type="site" description="Raises pKa of active site His" evidence="4">
    <location>
        <position position="145"/>
    </location>
</feature>
<dbReference type="InterPro" id="IPR004607">
    <property type="entry name" value="GART"/>
</dbReference>
<dbReference type="InterPro" id="IPR036477">
    <property type="entry name" value="Formyl_transf_N_sf"/>
</dbReference>
<dbReference type="Proteomes" id="UP000322077">
    <property type="component" value="Unassembled WGS sequence"/>
</dbReference>
<gene>
    <name evidence="4" type="primary">purN</name>
    <name evidence="6" type="ORF">FYJ91_17430</name>
</gene>
<evidence type="ECO:0000256" key="4">
    <source>
        <dbReference type="HAMAP-Rule" id="MF_01930"/>
    </source>
</evidence>
<feature type="binding site" evidence="4">
    <location>
        <begin position="13"/>
        <end position="15"/>
    </location>
    <ligand>
        <name>N(1)-(5-phospho-beta-D-ribosyl)glycinamide</name>
        <dbReference type="ChEBI" id="CHEBI:143788"/>
    </ligand>
</feature>
<dbReference type="GO" id="GO:0006189">
    <property type="term" value="P:'de novo' IMP biosynthetic process"/>
    <property type="evidence" value="ECO:0007669"/>
    <property type="project" value="UniProtKB-UniRule"/>
</dbReference>
<feature type="active site" description="Proton donor" evidence="4">
    <location>
        <position position="109"/>
    </location>
</feature>
<evidence type="ECO:0000256" key="2">
    <source>
        <dbReference type="ARBA" id="ARBA00022679"/>
    </source>
</evidence>
<dbReference type="GO" id="GO:0004644">
    <property type="term" value="F:phosphoribosylglycinamide formyltransferase activity"/>
    <property type="evidence" value="ECO:0007669"/>
    <property type="project" value="UniProtKB-UniRule"/>
</dbReference>
<comment type="function">
    <text evidence="4">Catalyzes the transfer of a formyl group from 10-formyltetrahydrofolate to 5-phospho-ribosyl-glycinamide (GAR), producing 5-phospho-ribosyl-N-formylglycinamide (FGAR) and tetrahydrofolate.</text>
</comment>
<evidence type="ECO:0000256" key="3">
    <source>
        <dbReference type="ARBA" id="ARBA00022755"/>
    </source>
</evidence>
<evidence type="ECO:0000313" key="6">
    <source>
        <dbReference type="EMBL" id="TZG25046.1"/>
    </source>
</evidence>
<dbReference type="HAMAP" id="MF_01930">
    <property type="entry name" value="PurN"/>
    <property type="match status" value="1"/>
</dbReference>
<evidence type="ECO:0000313" key="7">
    <source>
        <dbReference type="Proteomes" id="UP000322077"/>
    </source>
</evidence>
<keyword evidence="3 4" id="KW-0658">Purine biosynthesis</keyword>
<evidence type="ECO:0000256" key="1">
    <source>
        <dbReference type="ARBA" id="ARBA00005054"/>
    </source>
</evidence>
<keyword evidence="2 4" id="KW-0808">Transferase</keyword>
<dbReference type="EMBL" id="VTOU01000004">
    <property type="protein sequence ID" value="TZG25046.1"/>
    <property type="molecule type" value="Genomic_DNA"/>
</dbReference>
<proteinExistence type="inferred from homology"/>
<feature type="binding site" evidence="4">
    <location>
        <begin position="90"/>
        <end position="93"/>
    </location>
    <ligand>
        <name>(6R)-10-formyltetrahydrofolate</name>
        <dbReference type="ChEBI" id="CHEBI:195366"/>
    </ligand>
</feature>
<comment type="catalytic activity">
    <reaction evidence="4">
        <text>N(1)-(5-phospho-beta-D-ribosyl)glycinamide + (6R)-10-formyltetrahydrofolate = N(2)-formyl-N(1)-(5-phospho-beta-D-ribosyl)glycinamide + (6S)-5,6,7,8-tetrahydrofolate + H(+)</text>
        <dbReference type="Rhea" id="RHEA:15053"/>
        <dbReference type="ChEBI" id="CHEBI:15378"/>
        <dbReference type="ChEBI" id="CHEBI:57453"/>
        <dbReference type="ChEBI" id="CHEBI:143788"/>
        <dbReference type="ChEBI" id="CHEBI:147286"/>
        <dbReference type="ChEBI" id="CHEBI:195366"/>
        <dbReference type="EC" id="2.1.2.2"/>
    </reaction>
</comment>
<feature type="binding site" evidence="4">
    <location>
        <position position="107"/>
    </location>
    <ligand>
        <name>(6R)-10-formyltetrahydrofolate</name>
        <dbReference type="ChEBI" id="CHEBI:195366"/>
    </ligand>
</feature>
<dbReference type="NCBIfam" id="TIGR00639">
    <property type="entry name" value="PurN"/>
    <property type="match status" value="1"/>
</dbReference>
<dbReference type="AlphaFoldDB" id="A0A5D9C069"/>
<feature type="binding site" evidence="4">
    <location>
        <position position="65"/>
    </location>
    <ligand>
        <name>(6R)-10-formyltetrahydrofolate</name>
        <dbReference type="ChEBI" id="CHEBI:195366"/>
    </ligand>
</feature>